<dbReference type="HOGENOM" id="CLU_2403406_0_0_1"/>
<sequence>MASHGRIRCRRLLAANLVATTALGASRQLCGGTPAGLGESAATSSPAVADCFLRHSRTTCRSISLSLSLPAAAAAAEQPASFLPNFRHLSSFN</sequence>
<dbReference type="AlphaFoldDB" id="A0A0E0I6D6"/>
<keyword evidence="3" id="KW-1185">Reference proteome</keyword>
<feature type="signal peptide" evidence="1">
    <location>
        <begin position="1"/>
        <end position="24"/>
    </location>
</feature>
<evidence type="ECO:0000256" key="1">
    <source>
        <dbReference type="SAM" id="SignalP"/>
    </source>
</evidence>
<feature type="chain" id="PRO_5002362392" description="Secreted protein" evidence="1">
    <location>
        <begin position="25"/>
        <end position="93"/>
    </location>
</feature>
<proteinExistence type="predicted"/>
<reference evidence="2" key="1">
    <citation type="submission" date="2015-04" db="UniProtKB">
        <authorList>
            <consortium name="EnsemblPlants"/>
        </authorList>
    </citation>
    <scope>IDENTIFICATION</scope>
    <source>
        <strain evidence="2">SL10</strain>
    </source>
</reference>
<evidence type="ECO:0008006" key="4">
    <source>
        <dbReference type="Google" id="ProtNLM"/>
    </source>
</evidence>
<name>A0A0E0I6D6_ORYNI</name>
<keyword evidence="1" id="KW-0732">Signal</keyword>
<dbReference type="Gramene" id="ONIVA08G00530.1">
    <property type="protein sequence ID" value="ONIVA08G00530.1"/>
    <property type="gene ID" value="ONIVA08G00530"/>
</dbReference>
<protein>
    <recommendedName>
        <fullName evidence="4">Secreted protein</fullName>
    </recommendedName>
</protein>
<reference evidence="2" key="2">
    <citation type="submission" date="2018-04" db="EMBL/GenBank/DDBJ databases">
        <title>OnivRS2 (Oryza nivara Reference Sequence Version 2).</title>
        <authorList>
            <person name="Zhang J."/>
            <person name="Kudrna D."/>
            <person name="Lee S."/>
            <person name="Talag J."/>
            <person name="Rajasekar S."/>
            <person name="Welchert J."/>
            <person name="Hsing Y.-I."/>
            <person name="Wing R.A."/>
        </authorList>
    </citation>
    <scope>NUCLEOTIDE SEQUENCE [LARGE SCALE GENOMIC DNA]</scope>
    <source>
        <strain evidence="2">SL10</strain>
    </source>
</reference>
<dbReference type="Proteomes" id="UP000006591">
    <property type="component" value="Chromosome 8"/>
</dbReference>
<evidence type="ECO:0000313" key="3">
    <source>
        <dbReference type="Proteomes" id="UP000006591"/>
    </source>
</evidence>
<accession>A0A0E0I6D6</accession>
<dbReference type="EnsemblPlants" id="ONIVA08G00530.1">
    <property type="protein sequence ID" value="ONIVA08G00530.1"/>
    <property type="gene ID" value="ONIVA08G00530"/>
</dbReference>
<evidence type="ECO:0000313" key="2">
    <source>
        <dbReference type="EnsemblPlants" id="ONIVA08G00530.1"/>
    </source>
</evidence>
<organism evidence="2">
    <name type="scientific">Oryza nivara</name>
    <name type="common">Indian wild rice</name>
    <name type="synonym">Oryza sativa f. spontanea</name>
    <dbReference type="NCBI Taxonomy" id="4536"/>
    <lineage>
        <taxon>Eukaryota</taxon>
        <taxon>Viridiplantae</taxon>
        <taxon>Streptophyta</taxon>
        <taxon>Embryophyta</taxon>
        <taxon>Tracheophyta</taxon>
        <taxon>Spermatophyta</taxon>
        <taxon>Magnoliopsida</taxon>
        <taxon>Liliopsida</taxon>
        <taxon>Poales</taxon>
        <taxon>Poaceae</taxon>
        <taxon>BOP clade</taxon>
        <taxon>Oryzoideae</taxon>
        <taxon>Oryzeae</taxon>
        <taxon>Oryzinae</taxon>
        <taxon>Oryza</taxon>
    </lineage>
</organism>